<evidence type="ECO:0000313" key="2">
    <source>
        <dbReference type="Proteomes" id="UP000012045"/>
    </source>
</evidence>
<sequence>MQYKTVRTQQLITFYAVLSLTHLTSNTQEQNEINNLIAELFLHFFISYRDRHLLCFLTSTSISILELPPLISTYLPHHNL</sequence>
<evidence type="ECO:0000313" key="1">
    <source>
        <dbReference type="EMBL" id="EMR82126.1"/>
    </source>
</evidence>
<dbReference type="Proteomes" id="UP000012045">
    <property type="component" value="Unassembled WGS sequence"/>
</dbReference>
<dbReference type="HOGENOM" id="CLU_2589442_0_0_1"/>
<accession>M7TF56</accession>
<gene>
    <name evidence="1" type="ORF">BcDW1_9262</name>
</gene>
<organism evidence="1 2">
    <name type="scientific">Botryotinia fuckeliana (strain BcDW1)</name>
    <name type="common">Noble rot fungus</name>
    <name type="synonym">Botrytis cinerea</name>
    <dbReference type="NCBI Taxonomy" id="1290391"/>
    <lineage>
        <taxon>Eukaryota</taxon>
        <taxon>Fungi</taxon>
        <taxon>Dikarya</taxon>
        <taxon>Ascomycota</taxon>
        <taxon>Pezizomycotina</taxon>
        <taxon>Leotiomycetes</taxon>
        <taxon>Helotiales</taxon>
        <taxon>Sclerotiniaceae</taxon>
        <taxon>Botrytis</taxon>
    </lineage>
</organism>
<name>M7TF56_BOTF1</name>
<protein>
    <submittedName>
        <fullName evidence="1">Uncharacterized protein</fullName>
    </submittedName>
</protein>
<dbReference type="AlphaFoldDB" id="M7TF56"/>
<reference evidence="2" key="1">
    <citation type="journal article" date="2013" name="Genome Announc.">
        <title>Draft genome sequence of Botrytis cinerea BcDW1, inoculum for noble rot of grape berries.</title>
        <authorList>
            <person name="Blanco-Ulate B."/>
            <person name="Allen G."/>
            <person name="Powell A.L."/>
            <person name="Cantu D."/>
        </authorList>
    </citation>
    <scope>NUCLEOTIDE SEQUENCE [LARGE SCALE GENOMIC DNA]</scope>
    <source>
        <strain evidence="2">BcDW1</strain>
    </source>
</reference>
<proteinExistence type="predicted"/>
<dbReference type="EMBL" id="KB708055">
    <property type="protein sequence ID" value="EMR82126.1"/>
    <property type="molecule type" value="Genomic_DNA"/>
</dbReference>